<dbReference type="Pfam" id="PF00111">
    <property type="entry name" value="Fer2"/>
    <property type="match status" value="1"/>
</dbReference>
<dbReference type="InterPro" id="IPR012675">
    <property type="entry name" value="Beta-grasp_dom_sf"/>
</dbReference>
<dbReference type="InterPro" id="IPR036010">
    <property type="entry name" value="2Fe-2S_ferredoxin-like_sf"/>
</dbReference>
<dbReference type="AlphaFoldDB" id="A0A3G1KZ78"/>
<accession>A0A3G1KZ78</accession>
<proteinExistence type="predicted"/>
<dbReference type="Gene3D" id="3.10.20.30">
    <property type="match status" value="1"/>
</dbReference>
<name>A0A3G1KZ78_FORW1</name>
<dbReference type="PANTHER" id="PTHR42895:SF2">
    <property type="entry name" value="IRON-SULFUR CLUSTER PROTEIN"/>
    <property type="match status" value="1"/>
</dbReference>
<dbReference type="RefSeq" id="WP_148137185.1">
    <property type="nucleotide sequence ID" value="NZ_CP017634.1"/>
</dbReference>
<dbReference type="PROSITE" id="PS51085">
    <property type="entry name" value="2FE2S_FER_2"/>
    <property type="match status" value="1"/>
</dbReference>
<dbReference type="InterPro" id="IPR041414">
    <property type="entry name" value="Raco-like_middle"/>
</dbReference>
<feature type="domain" description="2Fe-2S ferredoxin-type" evidence="1">
    <location>
        <begin position="2"/>
        <end position="94"/>
    </location>
</feature>
<dbReference type="Proteomes" id="UP000323521">
    <property type="component" value="Chromosome"/>
</dbReference>
<dbReference type="OrthoDB" id="9810588at2"/>
<reference evidence="2 3" key="1">
    <citation type="submission" date="2016-10" db="EMBL/GenBank/DDBJ databases">
        <title>Complete Genome Sequence of Peptococcaceae strain DCMF.</title>
        <authorList>
            <person name="Edwards R.J."/>
            <person name="Holland S.I."/>
            <person name="Deshpande N.P."/>
            <person name="Wong Y.K."/>
            <person name="Ertan H."/>
            <person name="Manefield M."/>
            <person name="Russell T.L."/>
            <person name="Lee M.J."/>
        </authorList>
    </citation>
    <scope>NUCLEOTIDE SEQUENCE [LARGE SCALE GENOMIC DNA]</scope>
    <source>
        <strain evidence="2 3">DCMF</strain>
    </source>
</reference>
<dbReference type="Pfam" id="PF14574">
    <property type="entry name" value="RACo_C_ter"/>
    <property type="match status" value="1"/>
</dbReference>
<dbReference type="Pfam" id="PF17651">
    <property type="entry name" value="Raco_middle"/>
    <property type="match status" value="1"/>
</dbReference>
<evidence type="ECO:0000259" key="1">
    <source>
        <dbReference type="PROSITE" id="PS51085"/>
    </source>
</evidence>
<sequence>MYKITVLPEGPEILSQPGKNLMEILRGAGVFVDNPCNGKGMCGKCKIKHLKGSLPPVSPGEDSFLSDEEKHRGVRLSCLVEPRSDLTIELVQKEKKHEVLTTGYLPEFKVQPAIWKKTFSLAPPTLENQMPYEDIFVQATRGDYDWRLLQHLPSGPGTCTAVYSGNRLIGIEKGDTTDQLYGLAVDIGTTTVVIALIDLVSGRELGTEAMINAQKNYGLDVLTRVTYAQEHPEEGRKQLQAAIVDSLNEMMEMLCTRYQVDPDKIYEITVAANCTMLHLLLRVDAVSLGKSPYAPIFTRSKDLPAGDIGLKASPGARLYCLPSVSAYIGADIVAGAYVAELSKQKGNVLFIDIGTNGEIVLSHQGRLLSCSCAAGPALEGMNISAGMRAAHGAIEDVKITPSGIELKVIGDEEPVGLCGSGILAVVRELLLHGFMRKEGALIKRETLPAEDYRHNLLVAEGNKRSVLLSGTPPIAITQGDVRQVQLAKGAILSGFYALLSKAGITMDELDKVIIAGQFGAHLPAESLIGTGILPRGLEEKIIYIGNSSKTGAYIALMSVEAREEMEHLAREMDYMELSASEGYERLFVDCLAFPVK</sequence>
<dbReference type="InterPro" id="IPR027980">
    <property type="entry name" value="RACo_C"/>
</dbReference>
<dbReference type="PANTHER" id="PTHR42895">
    <property type="entry name" value="IRON-SULFUR CLUSTER-BINDING PROTEIN-RELATED"/>
    <property type="match status" value="1"/>
</dbReference>
<dbReference type="SUPFAM" id="SSF54292">
    <property type="entry name" value="2Fe-2S ferredoxin-like"/>
    <property type="match status" value="1"/>
</dbReference>
<organism evidence="2 3">
    <name type="scientific">Formimonas warabiya</name>
    <dbReference type="NCBI Taxonomy" id="1761012"/>
    <lineage>
        <taxon>Bacteria</taxon>
        <taxon>Bacillati</taxon>
        <taxon>Bacillota</taxon>
        <taxon>Clostridia</taxon>
        <taxon>Eubacteriales</taxon>
        <taxon>Peptococcaceae</taxon>
        <taxon>Candidatus Formimonas</taxon>
    </lineage>
</organism>
<dbReference type="EMBL" id="CP017634">
    <property type="protein sequence ID" value="ATW27802.1"/>
    <property type="molecule type" value="Genomic_DNA"/>
</dbReference>
<evidence type="ECO:0000313" key="3">
    <source>
        <dbReference type="Proteomes" id="UP000323521"/>
    </source>
</evidence>
<dbReference type="KEGG" id="fwa:DCMF_26320"/>
<evidence type="ECO:0000313" key="2">
    <source>
        <dbReference type="EMBL" id="ATW27802.1"/>
    </source>
</evidence>
<keyword evidence="3" id="KW-1185">Reference proteome</keyword>
<dbReference type="InterPro" id="IPR001041">
    <property type="entry name" value="2Fe-2S_ferredoxin-type"/>
</dbReference>
<dbReference type="InterPro" id="IPR042259">
    <property type="entry name" value="Raco-like_middle_sf"/>
</dbReference>
<dbReference type="InterPro" id="IPR052911">
    <property type="entry name" value="Corrinoid_activation_enz"/>
</dbReference>
<protein>
    <submittedName>
        <fullName evidence="2">Ferredoxin</fullName>
    </submittedName>
</protein>
<dbReference type="Gene3D" id="3.30.420.480">
    <property type="entry name" value="Domain of unknown function (DUF4445)"/>
    <property type="match status" value="1"/>
</dbReference>
<dbReference type="CDD" id="cd00207">
    <property type="entry name" value="fer2"/>
    <property type="match status" value="1"/>
</dbReference>
<gene>
    <name evidence="2" type="ORF">DCMF_26320</name>
</gene>
<dbReference type="GO" id="GO:0051536">
    <property type="term" value="F:iron-sulfur cluster binding"/>
    <property type="evidence" value="ECO:0007669"/>
    <property type="project" value="InterPro"/>
</dbReference>